<evidence type="ECO:0000256" key="1">
    <source>
        <dbReference type="ARBA" id="ARBA00001947"/>
    </source>
</evidence>
<dbReference type="Proteomes" id="UP000198504">
    <property type="component" value="Unassembled WGS sequence"/>
</dbReference>
<dbReference type="InterPro" id="IPR011032">
    <property type="entry name" value="GroES-like_sf"/>
</dbReference>
<dbReference type="Pfam" id="PF00107">
    <property type="entry name" value="ADH_zinc_N"/>
    <property type="match status" value="1"/>
</dbReference>
<dbReference type="OrthoDB" id="9797931at2"/>
<keyword evidence="2" id="KW-0560">Oxidoreductase</keyword>
<sequence length="318" mass="34270">MTWAYVLDGPAVVRRVERAEQHPGLRPGQVRLRFLAGGLCGSDMPPLLQVATASDRGWHGGAPIHEIVGLVVESASPVLRVGQRVVGTGGAGQGLSEYLVESDTTFIGVPDELDDADAVPIQSVATVLRAANGLPDVAGRPVAVIGAGPIGLAFVHLLRRRGAGTITVVDPVPREEVARHYGADVVVQAPSRRWLAELDRSRRPEVVVEAVGHQQATLRDALRAVADRGFVLGFGAVDDEEYVLPYREMYERGLTLSTGRTVEDWVGVLEAGRDYLREHRADFAGYLTHRVGVREAQTAYALYARPQASRIKVALVAD</sequence>
<dbReference type="PANTHER" id="PTHR43401">
    <property type="entry name" value="L-THREONINE 3-DEHYDROGENASE"/>
    <property type="match status" value="1"/>
</dbReference>
<dbReference type="InterPro" id="IPR013149">
    <property type="entry name" value="ADH-like_C"/>
</dbReference>
<keyword evidence="5" id="KW-1185">Reference proteome</keyword>
<dbReference type="InterPro" id="IPR036291">
    <property type="entry name" value="NAD(P)-bd_dom_sf"/>
</dbReference>
<dbReference type="PANTHER" id="PTHR43401:SF2">
    <property type="entry name" value="L-THREONINE 3-DEHYDROGENASE"/>
    <property type="match status" value="1"/>
</dbReference>
<protein>
    <submittedName>
        <fullName evidence="4">Threonine dehydrogenase</fullName>
    </submittedName>
</protein>
<accession>A0A1H9I4U3</accession>
<organism evidence="4 5">
    <name type="scientific">Microlunatus flavus</name>
    <dbReference type="NCBI Taxonomy" id="1036181"/>
    <lineage>
        <taxon>Bacteria</taxon>
        <taxon>Bacillati</taxon>
        <taxon>Actinomycetota</taxon>
        <taxon>Actinomycetes</taxon>
        <taxon>Propionibacteriales</taxon>
        <taxon>Propionibacteriaceae</taxon>
        <taxon>Microlunatus</taxon>
    </lineage>
</organism>
<reference evidence="5" key="1">
    <citation type="submission" date="2016-10" db="EMBL/GenBank/DDBJ databases">
        <authorList>
            <person name="Varghese N."/>
            <person name="Submissions S."/>
        </authorList>
    </citation>
    <scope>NUCLEOTIDE SEQUENCE [LARGE SCALE GENOMIC DNA]</scope>
    <source>
        <strain evidence="5">CGMCC 4.6856</strain>
    </source>
</reference>
<dbReference type="GO" id="GO:0016491">
    <property type="term" value="F:oxidoreductase activity"/>
    <property type="evidence" value="ECO:0007669"/>
    <property type="project" value="UniProtKB-KW"/>
</dbReference>
<dbReference type="SUPFAM" id="SSF50129">
    <property type="entry name" value="GroES-like"/>
    <property type="match status" value="1"/>
</dbReference>
<gene>
    <name evidence="4" type="ORF">SAMN05421756_10584</name>
</gene>
<dbReference type="InterPro" id="IPR050129">
    <property type="entry name" value="Zn_alcohol_dh"/>
</dbReference>
<proteinExistence type="predicted"/>
<name>A0A1H9I4U3_9ACTN</name>
<dbReference type="STRING" id="1036181.SAMN05421756_10584"/>
<evidence type="ECO:0000256" key="2">
    <source>
        <dbReference type="ARBA" id="ARBA00023002"/>
    </source>
</evidence>
<comment type="cofactor">
    <cofactor evidence="1">
        <name>Zn(2+)</name>
        <dbReference type="ChEBI" id="CHEBI:29105"/>
    </cofactor>
</comment>
<dbReference type="Gene3D" id="3.40.50.720">
    <property type="entry name" value="NAD(P)-binding Rossmann-like Domain"/>
    <property type="match status" value="1"/>
</dbReference>
<dbReference type="EMBL" id="FOFA01000005">
    <property type="protein sequence ID" value="SEQ69609.1"/>
    <property type="molecule type" value="Genomic_DNA"/>
</dbReference>
<evidence type="ECO:0000313" key="4">
    <source>
        <dbReference type="EMBL" id="SEQ69609.1"/>
    </source>
</evidence>
<evidence type="ECO:0000313" key="5">
    <source>
        <dbReference type="Proteomes" id="UP000198504"/>
    </source>
</evidence>
<dbReference type="AlphaFoldDB" id="A0A1H9I4U3"/>
<evidence type="ECO:0000259" key="3">
    <source>
        <dbReference type="Pfam" id="PF00107"/>
    </source>
</evidence>
<feature type="domain" description="Alcohol dehydrogenase-like C-terminal" evidence="3">
    <location>
        <begin position="149"/>
        <end position="256"/>
    </location>
</feature>
<dbReference type="Gene3D" id="3.90.180.10">
    <property type="entry name" value="Medium-chain alcohol dehydrogenases, catalytic domain"/>
    <property type="match status" value="2"/>
</dbReference>
<dbReference type="SUPFAM" id="SSF51735">
    <property type="entry name" value="NAD(P)-binding Rossmann-fold domains"/>
    <property type="match status" value="1"/>
</dbReference>
<dbReference type="RefSeq" id="WP_091181035.1">
    <property type="nucleotide sequence ID" value="NZ_FOFA01000005.1"/>
</dbReference>